<dbReference type="Pfam" id="PF21033">
    <property type="entry name" value="RMD1-3"/>
    <property type="match status" value="1"/>
</dbReference>
<proteinExistence type="predicted"/>
<accession>A0A1D1UNH1</accession>
<dbReference type="GO" id="GO:0005876">
    <property type="term" value="C:spindle microtubule"/>
    <property type="evidence" value="ECO:0007669"/>
    <property type="project" value="TreeGrafter"/>
</dbReference>
<dbReference type="STRING" id="947166.A0A1D1UNH1"/>
<sequence>MSRASAHCIIFEDIICSMADHRWAQSLRSLRPLRFQQVAPPKMLFGTKLRTAGALFAGSFVTGVKFALCQHEMAKAMNLLFPDLGPSPTEKDVLSVADMFYENGKIKELSELLSAFKDSTNSEFSWRLARVGYELAKLSSGEEERKRLTYEAFERAKLALQQDANNFACHKWYAILLDELGKYEGVKSRLERSPEVRLHFENAIRLNPQDPTSFHCLGYWHYSFADLAWYQRKAAAAFFATPPTSSYEEAIKYFEQAETVQPNFYSMNLLMLGKAYAKVGNGQKAEHYLRKLRDYPVRTADDAKAKEEGVALLKVTARSA</sequence>
<evidence type="ECO:0000256" key="1">
    <source>
        <dbReference type="ARBA" id="ARBA00004245"/>
    </source>
</evidence>
<dbReference type="InterPro" id="IPR011990">
    <property type="entry name" value="TPR-like_helical_dom_sf"/>
</dbReference>
<name>A0A1D1UNH1_RAMVA</name>
<comment type="caution">
    <text evidence="9">The sequence shown here is derived from an EMBL/GenBank/DDBJ whole genome shotgun (WGS) entry which is preliminary data.</text>
</comment>
<evidence type="ECO:0000256" key="2">
    <source>
        <dbReference type="ARBA" id="ARBA00011375"/>
    </source>
</evidence>
<dbReference type="Proteomes" id="UP000186922">
    <property type="component" value="Unassembled WGS sequence"/>
</dbReference>
<keyword evidence="6" id="KW-0206">Cytoskeleton</keyword>
<dbReference type="AlphaFoldDB" id="A0A1D1UNH1"/>
<keyword evidence="4" id="KW-0677">Repeat</keyword>
<evidence type="ECO:0000313" key="9">
    <source>
        <dbReference type="EMBL" id="GAU88827.1"/>
    </source>
</evidence>
<evidence type="ECO:0000256" key="4">
    <source>
        <dbReference type="ARBA" id="ARBA00022737"/>
    </source>
</evidence>
<dbReference type="InterPro" id="IPR049039">
    <property type="entry name" value="RMD1-3_a_helical_rpt"/>
</dbReference>
<evidence type="ECO:0000256" key="5">
    <source>
        <dbReference type="ARBA" id="ARBA00022803"/>
    </source>
</evidence>
<evidence type="ECO:0000256" key="6">
    <source>
        <dbReference type="ARBA" id="ARBA00023212"/>
    </source>
</evidence>
<dbReference type="EMBL" id="BDGG01000001">
    <property type="protein sequence ID" value="GAU88827.1"/>
    <property type="molecule type" value="Genomic_DNA"/>
</dbReference>
<gene>
    <name evidence="9" type="primary">RvY_01454-1</name>
    <name evidence="9" type="synonym">RvY_01454.1</name>
    <name evidence="9" type="ORF">RvY_01454</name>
</gene>
<dbReference type="Gene3D" id="1.25.40.10">
    <property type="entry name" value="Tetratricopeptide repeat domain"/>
    <property type="match status" value="1"/>
</dbReference>
<evidence type="ECO:0000256" key="8">
    <source>
        <dbReference type="ARBA" id="ARBA00041958"/>
    </source>
</evidence>
<reference evidence="9 10" key="1">
    <citation type="journal article" date="2016" name="Nat. Commun.">
        <title>Extremotolerant tardigrade genome and improved radiotolerance of human cultured cells by tardigrade-unique protein.</title>
        <authorList>
            <person name="Hashimoto T."/>
            <person name="Horikawa D.D."/>
            <person name="Saito Y."/>
            <person name="Kuwahara H."/>
            <person name="Kozuka-Hata H."/>
            <person name="Shin-I T."/>
            <person name="Minakuchi Y."/>
            <person name="Ohishi K."/>
            <person name="Motoyama A."/>
            <person name="Aizu T."/>
            <person name="Enomoto A."/>
            <person name="Kondo K."/>
            <person name="Tanaka S."/>
            <person name="Hara Y."/>
            <person name="Koshikawa S."/>
            <person name="Sagara H."/>
            <person name="Miura T."/>
            <person name="Yokobori S."/>
            <person name="Miyagawa K."/>
            <person name="Suzuki Y."/>
            <person name="Kubo T."/>
            <person name="Oyama M."/>
            <person name="Kohara Y."/>
            <person name="Fujiyama A."/>
            <person name="Arakawa K."/>
            <person name="Katayama T."/>
            <person name="Toyoda A."/>
            <person name="Kunieda T."/>
        </authorList>
    </citation>
    <scope>NUCLEOTIDE SEQUENCE [LARGE SCALE GENOMIC DNA]</scope>
    <source>
        <strain evidence="9 10">YOKOZUNA-1</strain>
    </source>
</reference>
<evidence type="ECO:0000256" key="7">
    <source>
        <dbReference type="ARBA" id="ARBA00039966"/>
    </source>
</evidence>
<keyword evidence="10" id="KW-1185">Reference proteome</keyword>
<evidence type="ECO:0000313" key="10">
    <source>
        <dbReference type="Proteomes" id="UP000186922"/>
    </source>
</evidence>
<protein>
    <recommendedName>
        <fullName evidence="7">Regulator of microtubule dynamics protein 1</fullName>
    </recommendedName>
    <alternativeName>
        <fullName evidence="8">Protein FAM82B</fullName>
    </alternativeName>
</protein>
<evidence type="ECO:0000256" key="3">
    <source>
        <dbReference type="ARBA" id="ARBA00022490"/>
    </source>
</evidence>
<dbReference type="OrthoDB" id="69711at2759"/>
<dbReference type="GO" id="GO:0097431">
    <property type="term" value="C:mitotic spindle pole"/>
    <property type="evidence" value="ECO:0007669"/>
    <property type="project" value="TreeGrafter"/>
</dbReference>
<dbReference type="PANTHER" id="PTHR16056:SF16">
    <property type="entry name" value="REGULATOR OF MICROTUBULE DYNAMICS PROTEIN 1"/>
    <property type="match status" value="1"/>
</dbReference>
<organism evidence="9 10">
    <name type="scientific">Ramazzottius varieornatus</name>
    <name type="common">Water bear</name>
    <name type="synonym">Tardigrade</name>
    <dbReference type="NCBI Taxonomy" id="947166"/>
    <lineage>
        <taxon>Eukaryota</taxon>
        <taxon>Metazoa</taxon>
        <taxon>Ecdysozoa</taxon>
        <taxon>Tardigrada</taxon>
        <taxon>Eutardigrada</taxon>
        <taxon>Parachela</taxon>
        <taxon>Hypsibioidea</taxon>
        <taxon>Ramazzottiidae</taxon>
        <taxon>Ramazzottius</taxon>
    </lineage>
</organism>
<dbReference type="PANTHER" id="PTHR16056">
    <property type="entry name" value="REGULATOR OF MICROTUBULE DYNAMICS PROTEIN"/>
    <property type="match status" value="1"/>
</dbReference>
<dbReference type="GO" id="GO:0008017">
    <property type="term" value="F:microtubule binding"/>
    <property type="evidence" value="ECO:0007669"/>
    <property type="project" value="TreeGrafter"/>
</dbReference>
<keyword evidence="5" id="KW-0802">TPR repeat</keyword>
<dbReference type="SUPFAM" id="SSF48452">
    <property type="entry name" value="TPR-like"/>
    <property type="match status" value="1"/>
</dbReference>
<comment type="subcellular location">
    <subcellularLocation>
        <location evidence="1">Cytoplasm</location>
        <location evidence="1">Cytoskeleton</location>
    </subcellularLocation>
</comment>
<dbReference type="GO" id="GO:0005739">
    <property type="term" value="C:mitochondrion"/>
    <property type="evidence" value="ECO:0007669"/>
    <property type="project" value="TreeGrafter"/>
</dbReference>
<comment type="subunit">
    <text evidence="2">Interacts with microtubules.</text>
</comment>
<keyword evidence="3" id="KW-0963">Cytoplasm</keyword>